<evidence type="ECO:0000313" key="4">
    <source>
        <dbReference type="Proteomes" id="UP000236735"/>
    </source>
</evidence>
<gene>
    <name evidence="3" type="ORF">SAMN05216354_0008</name>
</gene>
<keyword evidence="1" id="KW-0175">Coiled coil</keyword>
<dbReference type="Proteomes" id="UP000236735">
    <property type="component" value="Unassembled WGS sequence"/>
</dbReference>
<keyword evidence="2" id="KW-0732">Signal</keyword>
<name>A0A1H5XK07_XYLRU</name>
<feature type="coiled-coil region" evidence="1">
    <location>
        <begin position="86"/>
        <end position="190"/>
    </location>
</feature>
<evidence type="ECO:0008006" key="5">
    <source>
        <dbReference type="Google" id="ProtNLM"/>
    </source>
</evidence>
<dbReference type="PROSITE" id="PS51257">
    <property type="entry name" value="PROKAR_LIPOPROTEIN"/>
    <property type="match status" value="1"/>
</dbReference>
<accession>A0A1H5XK07</accession>
<feature type="signal peptide" evidence="2">
    <location>
        <begin position="1"/>
        <end position="19"/>
    </location>
</feature>
<sequence>MKKILIYLTCALCFGFLLACGGSNENTDQLKKQVDSLTTLNAQYQGDLSNMTEYVSFLAEGLDTIAKQEGALFYTNKGKEGTMVDKTQLKKNLEAFADNLSELRKKVKNLEGELNEKGENMAKLQKLIAVLNQQIEEKDAMIRSLRAEIENKNVSIAQLRGQVSNLSKGNTELSQKVEAQEKQIAAQNAKMNTGYVVMGSSKILKENGIIVKSKVNYGNLPLELFSKVDVRTFGGLQIPTAKPKMLSNIPSSAYEFVKTSKTSSELHVLNPEAFWSNGKYIVIQTK</sequence>
<evidence type="ECO:0000256" key="2">
    <source>
        <dbReference type="SAM" id="SignalP"/>
    </source>
</evidence>
<evidence type="ECO:0000313" key="3">
    <source>
        <dbReference type="EMBL" id="SEG12101.1"/>
    </source>
</evidence>
<evidence type="ECO:0000256" key="1">
    <source>
        <dbReference type="SAM" id="Coils"/>
    </source>
</evidence>
<feature type="chain" id="PRO_5009289530" description="Lipoprotein" evidence="2">
    <location>
        <begin position="20"/>
        <end position="286"/>
    </location>
</feature>
<dbReference type="RefSeq" id="WP_103916267.1">
    <property type="nucleotide sequence ID" value="NZ_FNUV01000010.1"/>
</dbReference>
<proteinExistence type="predicted"/>
<reference evidence="3 4" key="1">
    <citation type="submission" date="2016-10" db="EMBL/GenBank/DDBJ databases">
        <authorList>
            <person name="de Groot N.N."/>
        </authorList>
    </citation>
    <scope>NUCLEOTIDE SEQUENCE [LARGE SCALE GENOMIC DNA]</scope>
    <source>
        <strain evidence="3 4">AR32</strain>
    </source>
</reference>
<dbReference type="EMBL" id="FNUV01000010">
    <property type="protein sequence ID" value="SEG12101.1"/>
    <property type="molecule type" value="Genomic_DNA"/>
</dbReference>
<protein>
    <recommendedName>
        <fullName evidence="5">Lipoprotein</fullName>
    </recommendedName>
</protein>
<organism evidence="3 4">
    <name type="scientific">Xylanibacter ruminicola</name>
    <name type="common">Prevotella ruminicola</name>
    <dbReference type="NCBI Taxonomy" id="839"/>
    <lineage>
        <taxon>Bacteria</taxon>
        <taxon>Pseudomonadati</taxon>
        <taxon>Bacteroidota</taxon>
        <taxon>Bacteroidia</taxon>
        <taxon>Bacteroidales</taxon>
        <taxon>Prevotellaceae</taxon>
        <taxon>Xylanibacter</taxon>
    </lineage>
</organism>
<dbReference type="Gene3D" id="1.10.287.1490">
    <property type="match status" value="1"/>
</dbReference>
<dbReference type="AlphaFoldDB" id="A0A1H5XK07"/>